<feature type="transmembrane region" description="Helical" evidence="6">
    <location>
        <begin position="265"/>
        <end position="285"/>
    </location>
</feature>
<evidence type="ECO:0000259" key="7">
    <source>
        <dbReference type="PROSITE" id="PS50850"/>
    </source>
</evidence>
<name>A0A255XUI5_9PROT</name>
<sequence>MSNVLAAGLGIALPFFSGAKTRTGRPAPSLNRSVAVLIACVALVGLQALLAAPLVPDIAQGLGASIADIGQALGAYGAMAALSALFLGPLADRFKRGQALVAGLIGLIGGLALCATAVNWMIFAAGQALMGAAAGVVLPTAYASAGDLAPAERRSAILGRVLLGWSVALILGVPLAGLLGQVIGWRGVFAGLGLPVLLALPVAFALPDPRTERGTGQGLMSRLGTAVRVPGVLPMLAVGFLNMTAFYGTYAYLGTAVRAALHGGSAVGAIPVLAYGTGFTITAFISPLIDRIGPRRVLPVAALALIGIFLTLPSVVGILPALVVVMVCFGFIQHLVLNSFIGLLSVRGGAQRGVVLALNTAGTYIGLMIGTASMGRVLDAVGFTPVTATSAALMVVAGGIALWDRRRA</sequence>
<evidence type="ECO:0000256" key="3">
    <source>
        <dbReference type="ARBA" id="ARBA00022692"/>
    </source>
</evidence>
<dbReference type="EMBL" id="NOXS01000027">
    <property type="protein sequence ID" value="OYQ20561.1"/>
    <property type="molecule type" value="Genomic_DNA"/>
</dbReference>
<feature type="transmembrane region" description="Helical" evidence="6">
    <location>
        <begin position="99"/>
        <end position="122"/>
    </location>
</feature>
<evidence type="ECO:0000256" key="5">
    <source>
        <dbReference type="ARBA" id="ARBA00023136"/>
    </source>
</evidence>
<accession>A0A255XUI5</accession>
<dbReference type="CDD" id="cd17324">
    <property type="entry name" value="MFS_NepI_like"/>
    <property type="match status" value="1"/>
</dbReference>
<dbReference type="PANTHER" id="PTHR43124:SF10">
    <property type="entry name" value="PURINE EFFLUX PUMP PBUE"/>
    <property type="match status" value="1"/>
</dbReference>
<organism evidence="8 9">
    <name type="scientific">Elstera cyanobacteriorum</name>
    <dbReference type="NCBI Taxonomy" id="2022747"/>
    <lineage>
        <taxon>Bacteria</taxon>
        <taxon>Pseudomonadati</taxon>
        <taxon>Pseudomonadota</taxon>
        <taxon>Alphaproteobacteria</taxon>
        <taxon>Rhodospirillales</taxon>
        <taxon>Rhodospirillaceae</taxon>
        <taxon>Elstera</taxon>
    </lineage>
</organism>
<keyword evidence="5 6" id="KW-0472">Membrane</keyword>
<dbReference type="PROSITE" id="PS50850">
    <property type="entry name" value="MFS"/>
    <property type="match status" value="1"/>
</dbReference>
<dbReference type="InterPro" id="IPR050189">
    <property type="entry name" value="MFS_Efflux_Transporters"/>
</dbReference>
<feature type="transmembrane region" description="Helical" evidence="6">
    <location>
        <begin position="322"/>
        <end position="346"/>
    </location>
</feature>
<evidence type="ECO:0000256" key="4">
    <source>
        <dbReference type="ARBA" id="ARBA00022989"/>
    </source>
</evidence>
<dbReference type="GO" id="GO:0022857">
    <property type="term" value="F:transmembrane transporter activity"/>
    <property type="evidence" value="ECO:0007669"/>
    <property type="project" value="InterPro"/>
</dbReference>
<feature type="transmembrane region" description="Helical" evidence="6">
    <location>
        <begin position="128"/>
        <end position="145"/>
    </location>
</feature>
<dbReference type="AlphaFoldDB" id="A0A255XUI5"/>
<dbReference type="PANTHER" id="PTHR43124">
    <property type="entry name" value="PURINE EFFLUX PUMP PBUE"/>
    <property type="match status" value="1"/>
</dbReference>
<dbReference type="GO" id="GO:0005886">
    <property type="term" value="C:plasma membrane"/>
    <property type="evidence" value="ECO:0007669"/>
    <property type="project" value="UniProtKB-SubCell"/>
</dbReference>
<feature type="transmembrane region" description="Helical" evidence="6">
    <location>
        <begin position="227"/>
        <end position="253"/>
    </location>
</feature>
<evidence type="ECO:0000313" key="9">
    <source>
        <dbReference type="Proteomes" id="UP000216361"/>
    </source>
</evidence>
<keyword evidence="9" id="KW-1185">Reference proteome</keyword>
<keyword evidence="3 6" id="KW-0812">Transmembrane</keyword>
<dbReference type="Pfam" id="PF07690">
    <property type="entry name" value="MFS_1"/>
    <property type="match status" value="1"/>
</dbReference>
<keyword evidence="2" id="KW-1003">Cell membrane</keyword>
<keyword evidence="4 6" id="KW-1133">Transmembrane helix</keyword>
<evidence type="ECO:0000256" key="6">
    <source>
        <dbReference type="SAM" id="Phobius"/>
    </source>
</evidence>
<proteinExistence type="predicted"/>
<dbReference type="Gene3D" id="1.20.1250.20">
    <property type="entry name" value="MFS general substrate transporter like domains"/>
    <property type="match status" value="1"/>
</dbReference>
<feature type="transmembrane region" description="Helical" evidence="6">
    <location>
        <begin position="353"/>
        <end position="374"/>
    </location>
</feature>
<protein>
    <recommendedName>
        <fullName evidence="7">Major facilitator superfamily (MFS) profile domain-containing protein</fullName>
    </recommendedName>
</protein>
<dbReference type="InterPro" id="IPR036259">
    <property type="entry name" value="MFS_trans_sf"/>
</dbReference>
<evidence type="ECO:0000256" key="2">
    <source>
        <dbReference type="ARBA" id="ARBA00022475"/>
    </source>
</evidence>
<feature type="transmembrane region" description="Helical" evidence="6">
    <location>
        <begin position="380"/>
        <end position="403"/>
    </location>
</feature>
<dbReference type="InterPro" id="IPR020846">
    <property type="entry name" value="MFS_dom"/>
</dbReference>
<dbReference type="OrthoDB" id="8667309at2"/>
<dbReference type="SUPFAM" id="SSF103473">
    <property type="entry name" value="MFS general substrate transporter"/>
    <property type="match status" value="1"/>
</dbReference>
<dbReference type="RefSeq" id="WP_094407712.1">
    <property type="nucleotide sequence ID" value="NZ_BMJZ01000009.1"/>
</dbReference>
<evidence type="ECO:0000256" key="1">
    <source>
        <dbReference type="ARBA" id="ARBA00004651"/>
    </source>
</evidence>
<dbReference type="InterPro" id="IPR011701">
    <property type="entry name" value="MFS"/>
</dbReference>
<comment type="subcellular location">
    <subcellularLocation>
        <location evidence="1">Cell membrane</location>
        <topology evidence="1">Multi-pass membrane protein</topology>
    </subcellularLocation>
</comment>
<feature type="transmembrane region" description="Helical" evidence="6">
    <location>
        <begin position="297"/>
        <end position="316"/>
    </location>
</feature>
<reference evidence="8 9" key="1">
    <citation type="submission" date="2017-07" db="EMBL/GenBank/DDBJ databases">
        <title>Elstera cyanobacteriorum sp. nov., a novel bacterium isolated from cyanobacterial aggregates in a eutrophic lake.</title>
        <authorList>
            <person name="Cai H."/>
        </authorList>
    </citation>
    <scope>NUCLEOTIDE SEQUENCE [LARGE SCALE GENOMIC DNA]</scope>
    <source>
        <strain evidence="8 9">TH019</strain>
    </source>
</reference>
<dbReference type="Proteomes" id="UP000216361">
    <property type="component" value="Unassembled WGS sequence"/>
</dbReference>
<feature type="transmembrane region" description="Helical" evidence="6">
    <location>
        <begin position="157"/>
        <end position="177"/>
    </location>
</feature>
<comment type="caution">
    <text evidence="8">The sequence shown here is derived from an EMBL/GenBank/DDBJ whole genome shotgun (WGS) entry which is preliminary data.</text>
</comment>
<gene>
    <name evidence="8" type="ORF">CHR90_04080</name>
</gene>
<feature type="domain" description="Major facilitator superfamily (MFS) profile" evidence="7">
    <location>
        <begin position="33"/>
        <end position="408"/>
    </location>
</feature>
<feature type="transmembrane region" description="Helical" evidence="6">
    <location>
        <begin position="183"/>
        <end position="206"/>
    </location>
</feature>
<feature type="transmembrane region" description="Helical" evidence="6">
    <location>
        <begin position="34"/>
        <end position="55"/>
    </location>
</feature>
<evidence type="ECO:0000313" key="8">
    <source>
        <dbReference type="EMBL" id="OYQ20561.1"/>
    </source>
</evidence>